<dbReference type="GO" id="GO:0016765">
    <property type="term" value="F:transferase activity, transferring alkyl or aryl (other than methyl) groups"/>
    <property type="evidence" value="ECO:0007669"/>
    <property type="project" value="InterPro"/>
</dbReference>
<accession>A0AAC9LGW1</accession>
<evidence type="ECO:0000313" key="3">
    <source>
        <dbReference type="Proteomes" id="UP000185511"/>
    </source>
</evidence>
<dbReference type="InterPro" id="IPR033964">
    <property type="entry name" value="ABBA"/>
</dbReference>
<name>A0AAC9LGW1_9PSEU</name>
<dbReference type="AlphaFoldDB" id="A0AAC9LGW1"/>
<protein>
    <submittedName>
        <fullName evidence="2">Tryptophan dimethylallyltransferase</fullName>
    </submittedName>
</protein>
<dbReference type="EMBL" id="CP016076">
    <property type="protein sequence ID" value="APU16644.1"/>
    <property type="molecule type" value="Genomic_DNA"/>
</dbReference>
<dbReference type="SFLD" id="SFLDS00036">
    <property type="entry name" value="Aromatic_Prenyltransferase"/>
    <property type="match status" value="1"/>
</dbReference>
<proteinExistence type="predicted"/>
<dbReference type="Proteomes" id="UP000185511">
    <property type="component" value="Chromosome"/>
</dbReference>
<dbReference type="InterPro" id="IPR017795">
    <property type="entry name" value="ABBA_NscD-like"/>
</dbReference>
<gene>
    <name evidence="2" type="ORF">UA74_23130</name>
</gene>
<reference evidence="3" key="1">
    <citation type="submission" date="2016-06" db="EMBL/GenBank/DDBJ databases">
        <title>Complete genome sequence of Actinoalloteichus fjordicus DSM 46855 (=ADI127-17), type strain of the new species Actinoalloteichus fjordicus.</title>
        <authorList>
            <person name="Ruckert C."/>
            <person name="Nouioui I."/>
            <person name="Willmese J."/>
            <person name="van Wezel G."/>
            <person name="Klenk H.-P."/>
            <person name="Kalinowski J."/>
            <person name="Zotchev S.B."/>
        </authorList>
    </citation>
    <scope>NUCLEOTIDE SEQUENCE [LARGE SCALE GENOMIC DNA]</scope>
    <source>
        <strain evidence="3">ADI127-7</strain>
    </source>
</reference>
<dbReference type="GO" id="GO:0009820">
    <property type="term" value="P:alkaloid metabolic process"/>
    <property type="evidence" value="ECO:0007669"/>
    <property type="project" value="InterPro"/>
</dbReference>
<evidence type="ECO:0000256" key="1">
    <source>
        <dbReference type="ARBA" id="ARBA00022679"/>
    </source>
</evidence>
<keyword evidence="3" id="KW-1185">Reference proteome</keyword>
<dbReference type="KEGG" id="acad:UA74_23130"/>
<sequence>MLREFVVLIVEVVAPVATGRARTWANVDLGHPVTYRDVVTAHLQLLAETIDPTIEAAASQAAVAGSLLGEWADEPVERFDDHHSFASNDGSPVEFSLAMTRSAAEARALFEPLNSASDPSSPRREGRRFVERLDEALNVDVHRFRLIADLFDETSGTYSMLGSAALKTGGTPLFKVYLNPAARGLRPQQVVGEAMGRLGLSTQWEFLSERLGRDGFDRPQQEIALFALDLGDSPDARVKLYLRHSDCGPDEIERAASLARDYQPDAFTKILGRFYDDPVEHAAKAPITCLAYQGGGPEPASATLYCPLDPNLDDDAEARTRVVDVLTMSGIAPDLFDDVVSAISGTDPSSGHRLSWMSCKRPADPVVTVYAGLGGTPR</sequence>
<keyword evidence="1" id="KW-0808">Transferase</keyword>
<dbReference type="Pfam" id="PF11991">
    <property type="entry name" value="Trp_DMAT"/>
    <property type="match status" value="1"/>
</dbReference>
<organism evidence="2 3">
    <name type="scientific">Actinoalloteichus fjordicus</name>
    <dbReference type="NCBI Taxonomy" id="1612552"/>
    <lineage>
        <taxon>Bacteria</taxon>
        <taxon>Bacillati</taxon>
        <taxon>Actinomycetota</taxon>
        <taxon>Actinomycetes</taxon>
        <taxon>Pseudonocardiales</taxon>
        <taxon>Pseudonocardiaceae</taxon>
        <taxon>Actinoalloteichus</taxon>
    </lineage>
</organism>
<evidence type="ECO:0000313" key="2">
    <source>
        <dbReference type="EMBL" id="APU16644.1"/>
    </source>
</evidence>